<evidence type="ECO:0008006" key="4">
    <source>
        <dbReference type="Google" id="ProtNLM"/>
    </source>
</evidence>
<feature type="region of interest" description="Disordered" evidence="1">
    <location>
        <begin position="240"/>
        <end position="260"/>
    </location>
</feature>
<gene>
    <name evidence="2" type="ORF">IRJ41_024608</name>
</gene>
<dbReference type="PANTHER" id="PTHR33104:SF2">
    <property type="entry name" value="CXC3 LIKE CYSTEINE CLUSTER DOMAIN-CONTAINING PROTEIN"/>
    <property type="match status" value="1"/>
</dbReference>
<reference evidence="2" key="1">
    <citation type="submission" date="2021-02" db="EMBL/GenBank/DDBJ databases">
        <title>Comparative genomics reveals that relaxation of natural selection precedes convergent phenotypic evolution of cavefish.</title>
        <authorList>
            <person name="Peng Z."/>
        </authorList>
    </citation>
    <scope>NUCLEOTIDE SEQUENCE</scope>
    <source>
        <tissue evidence="2">Muscle</tissue>
    </source>
</reference>
<comment type="caution">
    <text evidence="2">The sequence shown here is derived from an EMBL/GenBank/DDBJ whole genome shotgun (WGS) entry which is preliminary data.</text>
</comment>
<protein>
    <recommendedName>
        <fullName evidence="4">CxC3 like cysteine cluster domain-containing protein</fullName>
    </recommendedName>
</protein>
<dbReference type="InterPro" id="IPR040521">
    <property type="entry name" value="KDZ"/>
</dbReference>
<dbReference type="PANTHER" id="PTHR33104">
    <property type="entry name" value="SI:DKEY-29D5.2"/>
    <property type="match status" value="1"/>
</dbReference>
<dbReference type="AlphaFoldDB" id="A0A9W7TRQ8"/>
<proteinExistence type="predicted"/>
<dbReference type="Proteomes" id="UP001059041">
    <property type="component" value="Linkage Group LG11"/>
</dbReference>
<dbReference type="Pfam" id="PF18758">
    <property type="entry name" value="KDZ"/>
    <property type="match status" value="1"/>
</dbReference>
<evidence type="ECO:0000313" key="3">
    <source>
        <dbReference type="Proteomes" id="UP001059041"/>
    </source>
</evidence>
<sequence>MCQEEFFTCPACTPDMLAVSVSGRGLCGASHWTAAKESSKKSSSKLDEEGLEIAVCRHGILLMALNMFRGEMFAYPLFLQKKLAERSQGKIKFFCSDVACKYFPYLQRVSKNCPELQSFLSVMHAKAHSWKCEVKYGGAYQEGAGSTIGEEVEQVNSFLSRIAITTKYMSKSGRADMITMQAMSWNKRKRLNLGQALVHRYLKTQKALQEQQCILGALKTELELHDDCVVHQWVSDITRGNREADSEHQKANTASVQSNR</sequence>
<evidence type="ECO:0000313" key="2">
    <source>
        <dbReference type="EMBL" id="KAI7804103.1"/>
    </source>
</evidence>
<evidence type="ECO:0000256" key="1">
    <source>
        <dbReference type="SAM" id="MobiDB-lite"/>
    </source>
</evidence>
<name>A0A9W7TRQ8_TRIRA</name>
<dbReference type="EMBL" id="JAFHDT010000011">
    <property type="protein sequence ID" value="KAI7804103.1"/>
    <property type="molecule type" value="Genomic_DNA"/>
</dbReference>
<feature type="compositionally biased region" description="Polar residues" evidence="1">
    <location>
        <begin position="251"/>
        <end position="260"/>
    </location>
</feature>
<organism evidence="2 3">
    <name type="scientific">Triplophysa rosa</name>
    <name type="common">Cave loach</name>
    <dbReference type="NCBI Taxonomy" id="992332"/>
    <lineage>
        <taxon>Eukaryota</taxon>
        <taxon>Metazoa</taxon>
        <taxon>Chordata</taxon>
        <taxon>Craniata</taxon>
        <taxon>Vertebrata</taxon>
        <taxon>Euteleostomi</taxon>
        <taxon>Actinopterygii</taxon>
        <taxon>Neopterygii</taxon>
        <taxon>Teleostei</taxon>
        <taxon>Ostariophysi</taxon>
        <taxon>Cypriniformes</taxon>
        <taxon>Nemacheilidae</taxon>
        <taxon>Triplophysa</taxon>
    </lineage>
</organism>
<keyword evidence="3" id="KW-1185">Reference proteome</keyword>
<accession>A0A9W7TRQ8</accession>
<feature type="compositionally biased region" description="Basic and acidic residues" evidence="1">
    <location>
        <begin position="240"/>
        <end position="250"/>
    </location>
</feature>